<comment type="caution">
    <text evidence="2">The sequence shown here is derived from an EMBL/GenBank/DDBJ whole genome shotgun (WGS) entry which is preliminary data.</text>
</comment>
<evidence type="ECO:0008006" key="4">
    <source>
        <dbReference type="Google" id="ProtNLM"/>
    </source>
</evidence>
<evidence type="ECO:0000313" key="3">
    <source>
        <dbReference type="Proteomes" id="UP001151760"/>
    </source>
</evidence>
<feature type="compositionally biased region" description="Basic residues" evidence="1">
    <location>
        <begin position="160"/>
        <end position="178"/>
    </location>
</feature>
<dbReference type="Proteomes" id="UP001151760">
    <property type="component" value="Unassembled WGS sequence"/>
</dbReference>
<accession>A0ABQ4WZW0</accession>
<proteinExistence type="predicted"/>
<evidence type="ECO:0000313" key="2">
    <source>
        <dbReference type="EMBL" id="GJS58476.1"/>
    </source>
</evidence>
<protein>
    <recommendedName>
        <fullName evidence="4">Xylulose kinase-1</fullName>
    </recommendedName>
</protein>
<keyword evidence="3" id="KW-1185">Reference proteome</keyword>
<feature type="region of interest" description="Disordered" evidence="1">
    <location>
        <begin position="136"/>
        <end position="200"/>
    </location>
</feature>
<dbReference type="EMBL" id="BQNB010009081">
    <property type="protein sequence ID" value="GJS58476.1"/>
    <property type="molecule type" value="Genomic_DNA"/>
</dbReference>
<reference evidence="2" key="1">
    <citation type="journal article" date="2022" name="Int. J. Mol. Sci.">
        <title>Draft Genome of Tanacetum Coccineum: Genomic Comparison of Closely Related Tanacetum-Family Plants.</title>
        <authorList>
            <person name="Yamashiro T."/>
            <person name="Shiraishi A."/>
            <person name="Nakayama K."/>
            <person name="Satake H."/>
        </authorList>
    </citation>
    <scope>NUCLEOTIDE SEQUENCE</scope>
</reference>
<gene>
    <name evidence="2" type="ORF">Tco_0653260</name>
</gene>
<sequence length="343" mass="38249">MADLKFVDQHNMVACLEKTEENAEFHQIVDFLSSCSITYALTVSPTIYASYIEQFWNTATSKTFNSVKQIHAIVDGKAMVISESSVRSDLLFNDADGIACLTNDEIFENLALMGYEQLSTKLTFQKVHVIVPGAKKPWGAPAQTRSESVLEKPNEPPLQLRKKRKARTPQPMKRRLFKGRVESSDDDLDEEDASKQRRTDFKTKPMFQDINTATTRVSVVSAPVTTAGVAISTAKPRPPPTTAATAFIDEDLTIAQTLVKMRSKKAKVKGISFSDVEETPILNRSTTTLQPLPTIDPKDKGKGVLVEEEPEKPEKVKRRDQIESDAELAQRLHEEELAELDIA</sequence>
<organism evidence="2 3">
    <name type="scientific">Tanacetum coccineum</name>
    <dbReference type="NCBI Taxonomy" id="301880"/>
    <lineage>
        <taxon>Eukaryota</taxon>
        <taxon>Viridiplantae</taxon>
        <taxon>Streptophyta</taxon>
        <taxon>Embryophyta</taxon>
        <taxon>Tracheophyta</taxon>
        <taxon>Spermatophyta</taxon>
        <taxon>Magnoliopsida</taxon>
        <taxon>eudicotyledons</taxon>
        <taxon>Gunneridae</taxon>
        <taxon>Pentapetalae</taxon>
        <taxon>asterids</taxon>
        <taxon>campanulids</taxon>
        <taxon>Asterales</taxon>
        <taxon>Asteraceae</taxon>
        <taxon>Asteroideae</taxon>
        <taxon>Anthemideae</taxon>
        <taxon>Anthemidinae</taxon>
        <taxon>Tanacetum</taxon>
    </lineage>
</organism>
<name>A0ABQ4WZW0_9ASTR</name>
<evidence type="ECO:0000256" key="1">
    <source>
        <dbReference type="SAM" id="MobiDB-lite"/>
    </source>
</evidence>
<feature type="region of interest" description="Disordered" evidence="1">
    <location>
        <begin position="289"/>
        <end position="323"/>
    </location>
</feature>
<feature type="compositionally biased region" description="Basic and acidic residues" evidence="1">
    <location>
        <begin position="312"/>
        <end position="323"/>
    </location>
</feature>
<reference evidence="2" key="2">
    <citation type="submission" date="2022-01" db="EMBL/GenBank/DDBJ databases">
        <authorList>
            <person name="Yamashiro T."/>
            <person name="Shiraishi A."/>
            <person name="Satake H."/>
            <person name="Nakayama K."/>
        </authorList>
    </citation>
    <scope>NUCLEOTIDE SEQUENCE</scope>
</reference>